<dbReference type="PANTHER" id="PTHR37804">
    <property type="entry name" value="CDAA REGULATORY PROTEIN CDAR"/>
    <property type="match status" value="1"/>
</dbReference>
<keyword evidence="1" id="KW-0472">Membrane</keyword>
<dbReference type="PANTHER" id="PTHR37804:SF1">
    <property type="entry name" value="CDAA REGULATORY PROTEIN CDAR"/>
    <property type="match status" value="1"/>
</dbReference>
<accession>A0A4P8XX24</accession>
<protein>
    <recommendedName>
        <fullName evidence="4">YbbR-like protein</fullName>
    </recommendedName>
</protein>
<dbReference type="Gene3D" id="2.170.120.40">
    <property type="entry name" value="YbbR-like domain"/>
    <property type="match status" value="1"/>
</dbReference>
<dbReference type="InterPro" id="IPR053154">
    <property type="entry name" value="c-di-AMP_regulator"/>
</dbReference>
<proteinExistence type="predicted"/>
<feature type="transmembrane region" description="Helical" evidence="1">
    <location>
        <begin position="12"/>
        <end position="31"/>
    </location>
</feature>
<dbReference type="Proteomes" id="UP000301475">
    <property type="component" value="Chromosome"/>
</dbReference>
<name>A0A4P8XX24_9FIRM</name>
<dbReference type="Pfam" id="PF07949">
    <property type="entry name" value="YbbR"/>
    <property type="match status" value="2"/>
</dbReference>
<dbReference type="AlphaFoldDB" id="A0A4P8XX24"/>
<dbReference type="Gene3D" id="2.170.120.30">
    <property type="match status" value="2"/>
</dbReference>
<sequence>MNKGILSRIFSNKLFLIILSVVISLTIWISINMGDFAETSYSVSNIPITIDLPDTASSQGLKVFNNDELKGTVTVSGNRSIIGNLTSDDIEIVPEQTDNLTSAGSYTLSLVAKKKSSSLNYTIESVSPSTVYIKLDRNRNVTKKIEQNISYTIPKDYYGTVLLDNESVTISGPETEIKKIDKVVVEGNVKEELKSSVTNEYDVKLLDSFGEEIKTNDTLTISPSKVKATVSVLQKKDVNVELSTVNGPSGIDLTKYCKIEPNSISLGADSSNIENITKVNIEPIDFSTLRNKDYKINKNLDIPNKCVDINSVNSVVVNMDLSSMEKKTITLTDFDIKGLDKKYSANVTTQSVEVTLYGTKSALKNIDENDIDAVIDFTGTEVSAGSRTMPLSLTLKDKDGCWIYGSYEVVVEIS</sequence>
<reference evidence="2 3" key="1">
    <citation type="submission" date="2019-04" db="EMBL/GenBank/DDBJ databases">
        <authorList>
            <person name="Embree M."/>
            <person name="Gaffney J.R."/>
        </authorList>
    </citation>
    <scope>NUCLEOTIDE SEQUENCE [LARGE SCALE GENOMIC DNA]</scope>
    <source>
        <strain evidence="2 3">JE7A12</strain>
    </source>
</reference>
<evidence type="ECO:0000313" key="3">
    <source>
        <dbReference type="Proteomes" id="UP000301475"/>
    </source>
</evidence>
<evidence type="ECO:0000313" key="2">
    <source>
        <dbReference type="EMBL" id="QCT07705.1"/>
    </source>
</evidence>
<keyword evidence="1" id="KW-0812">Transmembrane</keyword>
<evidence type="ECO:0008006" key="4">
    <source>
        <dbReference type="Google" id="ProtNLM"/>
    </source>
</evidence>
<dbReference type="KEGG" id="ruj:E5Z56_10225"/>
<evidence type="ECO:0000256" key="1">
    <source>
        <dbReference type="SAM" id="Phobius"/>
    </source>
</evidence>
<keyword evidence="1" id="KW-1133">Transmembrane helix</keyword>
<dbReference type="OrthoDB" id="1843316at2"/>
<dbReference type="RefSeq" id="WP_138157696.1">
    <property type="nucleotide sequence ID" value="NZ_CP039381.1"/>
</dbReference>
<keyword evidence="3" id="KW-1185">Reference proteome</keyword>
<gene>
    <name evidence="2" type="ORF">E5Z56_10225</name>
</gene>
<dbReference type="EMBL" id="CP039381">
    <property type="protein sequence ID" value="QCT07705.1"/>
    <property type="molecule type" value="Genomic_DNA"/>
</dbReference>
<organism evidence="2 3">
    <name type="scientific">Ruminococcus bovis</name>
    <dbReference type="NCBI Taxonomy" id="2564099"/>
    <lineage>
        <taxon>Bacteria</taxon>
        <taxon>Bacillati</taxon>
        <taxon>Bacillota</taxon>
        <taxon>Clostridia</taxon>
        <taxon>Eubacteriales</taxon>
        <taxon>Oscillospiraceae</taxon>
        <taxon>Ruminococcus</taxon>
    </lineage>
</organism>
<dbReference type="InterPro" id="IPR012505">
    <property type="entry name" value="YbbR"/>
</dbReference>